<comment type="caution">
    <text evidence="2">The sequence shown here is derived from an EMBL/GenBank/DDBJ whole genome shotgun (WGS) entry which is preliminary data.</text>
</comment>
<keyword evidence="3" id="KW-1185">Reference proteome</keyword>
<evidence type="ECO:0000313" key="3">
    <source>
        <dbReference type="Proteomes" id="UP000276133"/>
    </source>
</evidence>
<dbReference type="AlphaFoldDB" id="A0A3M7SHL6"/>
<keyword evidence="1" id="KW-0812">Transmembrane</keyword>
<dbReference type="Proteomes" id="UP000276133">
    <property type="component" value="Unassembled WGS sequence"/>
</dbReference>
<dbReference type="EMBL" id="REGN01001353">
    <property type="protein sequence ID" value="RNA35251.1"/>
    <property type="molecule type" value="Genomic_DNA"/>
</dbReference>
<evidence type="ECO:0000313" key="2">
    <source>
        <dbReference type="EMBL" id="RNA35251.1"/>
    </source>
</evidence>
<evidence type="ECO:0000256" key="1">
    <source>
        <dbReference type="SAM" id="Phobius"/>
    </source>
</evidence>
<organism evidence="2 3">
    <name type="scientific">Brachionus plicatilis</name>
    <name type="common">Marine rotifer</name>
    <name type="synonym">Brachionus muelleri</name>
    <dbReference type="NCBI Taxonomy" id="10195"/>
    <lineage>
        <taxon>Eukaryota</taxon>
        <taxon>Metazoa</taxon>
        <taxon>Spiralia</taxon>
        <taxon>Gnathifera</taxon>
        <taxon>Rotifera</taxon>
        <taxon>Eurotatoria</taxon>
        <taxon>Monogononta</taxon>
        <taxon>Pseudotrocha</taxon>
        <taxon>Ploima</taxon>
        <taxon>Brachionidae</taxon>
        <taxon>Brachionus</taxon>
    </lineage>
</organism>
<accession>A0A3M7SHL6</accession>
<keyword evidence="1" id="KW-1133">Transmembrane helix</keyword>
<proteinExistence type="predicted"/>
<feature type="transmembrane region" description="Helical" evidence="1">
    <location>
        <begin position="35"/>
        <end position="54"/>
    </location>
</feature>
<sequence>KSFMAVLLFELQNGLNNNRSKMVTDKKMRFLEKTFVINVFIYLIKWNILCCTFYNMRKIITRRIFIQFVFEFHNIQQRNLTSGK</sequence>
<protein>
    <submittedName>
        <fullName evidence="2">Uncharacterized protein</fullName>
    </submittedName>
</protein>
<name>A0A3M7SHL6_BRAPC</name>
<keyword evidence="1" id="KW-0472">Membrane</keyword>
<reference evidence="2 3" key="1">
    <citation type="journal article" date="2018" name="Sci. Rep.">
        <title>Genomic signatures of local adaptation to the degree of environmental predictability in rotifers.</title>
        <authorList>
            <person name="Franch-Gras L."/>
            <person name="Hahn C."/>
            <person name="Garcia-Roger E.M."/>
            <person name="Carmona M.J."/>
            <person name="Serra M."/>
            <person name="Gomez A."/>
        </authorList>
    </citation>
    <scope>NUCLEOTIDE SEQUENCE [LARGE SCALE GENOMIC DNA]</scope>
    <source>
        <strain evidence="2">HYR1</strain>
    </source>
</reference>
<feature type="non-terminal residue" evidence="2">
    <location>
        <position position="1"/>
    </location>
</feature>
<gene>
    <name evidence="2" type="ORF">BpHYR1_044721</name>
</gene>